<proteinExistence type="predicted"/>
<dbReference type="GO" id="GO:0036374">
    <property type="term" value="F:glutathione hydrolase activity"/>
    <property type="evidence" value="ECO:0007669"/>
    <property type="project" value="InterPro"/>
</dbReference>
<dbReference type="Gene3D" id="1.10.246.130">
    <property type="match status" value="1"/>
</dbReference>
<dbReference type="GO" id="GO:0006751">
    <property type="term" value="P:glutathione catabolic process"/>
    <property type="evidence" value="ECO:0007669"/>
    <property type="project" value="InterPro"/>
</dbReference>
<dbReference type="SUPFAM" id="SSF56235">
    <property type="entry name" value="N-terminal nucleophile aminohydrolases (Ntn hydrolases)"/>
    <property type="match status" value="1"/>
</dbReference>
<keyword evidence="1" id="KW-1202">Platelet aggregation activating toxin</keyword>
<evidence type="ECO:0008006" key="6">
    <source>
        <dbReference type="Google" id="ProtNLM"/>
    </source>
</evidence>
<feature type="binding site" evidence="3">
    <location>
        <begin position="203"/>
        <end position="205"/>
    </location>
    <ligand>
        <name>L-glutamate</name>
        <dbReference type="ChEBI" id="CHEBI:29985"/>
    </ligand>
</feature>
<keyword evidence="5" id="KW-1185">Reference proteome</keyword>
<evidence type="ECO:0000313" key="4">
    <source>
        <dbReference type="EMBL" id="KAJ3644635.1"/>
    </source>
</evidence>
<name>A0AA38HV47_9CUCU</name>
<sequence length="373" mass="41190">MFVDPETGKPYEYIKRPWLRKTLEEVATGGADVLYGGKLTQKFVKDIRDNGGIITEDDMTCYKPEWKTPIQMDLPCGQTLYTSPLPGCGLVLALILNILQDFLDLSHPSSTNNFSKIVESFKFAFGQRTKLADLNFADFSTLIRRLTSVDYARTIRELVPTNQTCQDPTFYGAKTTGTIISDATTANICVVAPNGDAVVATSSINFDWGAGFMSKSTGIILNNTMDDFSSPTILSGYRLPPSRVNFIQPGKRPLSSMCPSIILDKNGDVEMVVGAAGGPKIITSIALVIIKHLWFDLGLQEAVSSQRFHHQLFPMKIQFEQNMDLVDALHELGHDYEIQTRLGFNAVTAISRKSGTLEAAFDPRRGGQKDFVL</sequence>
<dbReference type="FunFam" id="3.60.20.40:FF:000001">
    <property type="entry name" value="Gamma-glutamyltranspeptidase 1"/>
    <property type="match status" value="1"/>
</dbReference>
<keyword evidence="1" id="KW-0800">Toxin</keyword>
<feature type="binding site" evidence="3">
    <location>
        <begin position="255"/>
        <end position="256"/>
    </location>
    <ligand>
        <name>L-glutamate</name>
        <dbReference type="ChEBI" id="CHEBI:29985"/>
    </ligand>
</feature>
<dbReference type="AlphaFoldDB" id="A0AA38HV47"/>
<evidence type="ECO:0000256" key="3">
    <source>
        <dbReference type="PIRSR" id="PIRSR600101-2"/>
    </source>
</evidence>
<evidence type="ECO:0000256" key="1">
    <source>
        <dbReference type="ARBA" id="ARBA00084097"/>
    </source>
</evidence>
<dbReference type="InterPro" id="IPR000101">
    <property type="entry name" value="GGT_peptidase"/>
</dbReference>
<dbReference type="GO" id="GO:0005886">
    <property type="term" value="C:plasma membrane"/>
    <property type="evidence" value="ECO:0007669"/>
    <property type="project" value="TreeGrafter"/>
</dbReference>
<reference evidence="4" key="1">
    <citation type="journal article" date="2023" name="G3 (Bethesda)">
        <title>Whole genome assemblies of Zophobas morio and Tenebrio molitor.</title>
        <authorList>
            <person name="Kaur S."/>
            <person name="Stinson S.A."/>
            <person name="diCenzo G.C."/>
        </authorList>
    </citation>
    <scope>NUCLEOTIDE SEQUENCE</scope>
    <source>
        <strain evidence="4">QUZm001</strain>
    </source>
</reference>
<dbReference type="Proteomes" id="UP001168821">
    <property type="component" value="Unassembled WGS sequence"/>
</dbReference>
<keyword evidence="1" id="KW-1199">Hemostasis impairing toxin</keyword>
<evidence type="ECO:0000313" key="5">
    <source>
        <dbReference type="Proteomes" id="UP001168821"/>
    </source>
</evidence>
<dbReference type="PANTHER" id="PTHR11686:SF72">
    <property type="entry name" value="GAMMA-GLUTAMYL TRANSPEPTIDASE, ISOFORM A"/>
    <property type="match status" value="1"/>
</dbReference>
<accession>A0AA38HV47</accession>
<dbReference type="EMBL" id="JALNTZ010000007">
    <property type="protein sequence ID" value="KAJ3644635.1"/>
    <property type="molecule type" value="Genomic_DNA"/>
</dbReference>
<evidence type="ECO:0000256" key="2">
    <source>
        <dbReference type="PIRSR" id="PIRSR600101-1"/>
    </source>
</evidence>
<protein>
    <recommendedName>
        <fullName evidence="6">Gamma-glutamyltranspeptidase 1</fullName>
    </recommendedName>
</protein>
<feature type="active site" description="Nucleophile" evidence="2">
    <location>
        <position position="185"/>
    </location>
</feature>
<feature type="binding site" evidence="3">
    <location>
        <position position="227"/>
    </location>
    <ligand>
        <name>L-glutamate</name>
        <dbReference type="ChEBI" id="CHEBI:29985"/>
    </ligand>
</feature>
<dbReference type="PRINTS" id="PR01210">
    <property type="entry name" value="GGTRANSPTASE"/>
</dbReference>
<dbReference type="InterPro" id="IPR029055">
    <property type="entry name" value="Ntn_hydrolases_N"/>
</dbReference>
<dbReference type="PANTHER" id="PTHR11686">
    <property type="entry name" value="GAMMA GLUTAMYL TRANSPEPTIDASE"/>
    <property type="match status" value="1"/>
</dbReference>
<dbReference type="FunFam" id="1.10.246.130:FF:000001">
    <property type="entry name" value="Gamma-glutamyltransferase 5 isoform 1"/>
    <property type="match status" value="1"/>
</dbReference>
<dbReference type="InterPro" id="IPR043137">
    <property type="entry name" value="GGT_ssub_C"/>
</dbReference>
<comment type="caution">
    <text evidence="4">The sequence shown here is derived from an EMBL/GenBank/DDBJ whole genome shotgun (WGS) entry which is preliminary data.</text>
</comment>
<feature type="binding site" evidence="3">
    <location>
        <position position="278"/>
    </location>
    <ligand>
        <name>L-glutamate</name>
        <dbReference type="ChEBI" id="CHEBI:29985"/>
    </ligand>
</feature>
<organism evidence="4 5">
    <name type="scientific">Zophobas morio</name>
    <dbReference type="NCBI Taxonomy" id="2755281"/>
    <lineage>
        <taxon>Eukaryota</taxon>
        <taxon>Metazoa</taxon>
        <taxon>Ecdysozoa</taxon>
        <taxon>Arthropoda</taxon>
        <taxon>Hexapoda</taxon>
        <taxon>Insecta</taxon>
        <taxon>Pterygota</taxon>
        <taxon>Neoptera</taxon>
        <taxon>Endopterygota</taxon>
        <taxon>Coleoptera</taxon>
        <taxon>Polyphaga</taxon>
        <taxon>Cucujiformia</taxon>
        <taxon>Tenebrionidae</taxon>
        <taxon>Zophobas</taxon>
    </lineage>
</organism>
<dbReference type="InterPro" id="IPR043138">
    <property type="entry name" value="GGT_lsub"/>
</dbReference>
<dbReference type="Gene3D" id="3.60.20.40">
    <property type="match status" value="1"/>
</dbReference>
<gene>
    <name evidence="4" type="ORF">Zmor_022352</name>
</gene>
<dbReference type="Pfam" id="PF01019">
    <property type="entry name" value="G_glu_transpept"/>
    <property type="match status" value="1"/>
</dbReference>